<dbReference type="EMBL" id="ML119648">
    <property type="protein sequence ID" value="RPA86833.1"/>
    <property type="molecule type" value="Genomic_DNA"/>
</dbReference>
<organism evidence="1 2">
    <name type="scientific">Ascobolus immersus RN42</name>
    <dbReference type="NCBI Taxonomy" id="1160509"/>
    <lineage>
        <taxon>Eukaryota</taxon>
        <taxon>Fungi</taxon>
        <taxon>Dikarya</taxon>
        <taxon>Ascomycota</taxon>
        <taxon>Pezizomycotina</taxon>
        <taxon>Pezizomycetes</taxon>
        <taxon>Pezizales</taxon>
        <taxon>Ascobolaceae</taxon>
        <taxon>Ascobolus</taxon>
    </lineage>
</organism>
<proteinExistence type="predicted"/>
<protein>
    <submittedName>
        <fullName evidence="1">Uncharacterized protein</fullName>
    </submittedName>
</protein>
<accession>A0A3N4IL19</accession>
<evidence type="ECO:0000313" key="2">
    <source>
        <dbReference type="Proteomes" id="UP000275078"/>
    </source>
</evidence>
<evidence type="ECO:0000313" key="1">
    <source>
        <dbReference type="EMBL" id="RPA86833.1"/>
    </source>
</evidence>
<keyword evidence="2" id="KW-1185">Reference proteome</keyword>
<sequence>MMLLHQLPAELQLDIYKLLELEHDNKTLAALSLVSQAMRARFLPMLFSRLALNLNELATPSTTTEQRATSKAFSISASLYIYGLGLVGAISMQLPIRTFSHTKGSPISEPSAQPATATHSPTWCRILRASEPTSLRAFFLRYMLKQPWPRALFLNTEGSCCIPHCFDFSTPEAYIAAEYSALGPDYEPQYDIEGDAEDIYNEISYYRSFLASLGRLKAVEKPGIGACSCPMARKTLIQSLRELPNLKQLVLHSWHRLDPSHQYYYPDNPILCLLPPPESRGTEPADLHELYGRSATDLWSEATEKRERWYLAGKGKEFAEEIFSRIGDESNLEYLRVSGVRTVMTVSFSHAWRRVRLPNGSWEVFELDKFKAREIEYEHSDMNWDDFCIWP</sequence>
<reference evidence="1 2" key="1">
    <citation type="journal article" date="2018" name="Nat. Ecol. Evol.">
        <title>Pezizomycetes genomes reveal the molecular basis of ectomycorrhizal truffle lifestyle.</title>
        <authorList>
            <person name="Murat C."/>
            <person name="Payen T."/>
            <person name="Noel B."/>
            <person name="Kuo A."/>
            <person name="Morin E."/>
            <person name="Chen J."/>
            <person name="Kohler A."/>
            <person name="Krizsan K."/>
            <person name="Balestrini R."/>
            <person name="Da Silva C."/>
            <person name="Montanini B."/>
            <person name="Hainaut M."/>
            <person name="Levati E."/>
            <person name="Barry K.W."/>
            <person name="Belfiori B."/>
            <person name="Cichocki N."/>
            <person name="Clum A."/>
            <person name="Dockter R.B."/>
            <person name="Fauchery L."/>
            <person name="Guy J."/>
            <person name="Iotti M."/>
            <person name="Le Tacon F."/>
            <person name="Lindquist E.A."/>
            <person name="Lipzen A."/>
            <person name="Malagnac F."/>
            <person name="Mello A."/>
            <person name="Molinier V."/>
            <person name="Miyauchi S."/>
            <person name="Poulain J."/>
            <person name="Riccioni C."/>
            <person name="Rubini A."/>
            <person name="Sitrit Y."/>
            <person name="Splivallo R."/>
            <person name="Traeger S."/>
            <person name="Wang M."/>
            <person name="Zifcakova L."/>
            <person name="Wipf D."/>
            <person name="Zambonelli A."/>
            <person name="Paolocci F."/>
            <person name="Nowrousian M."/>
            <person name="Ottonello S."/>
            <person name="Baldrian P."/>
            <person name="Spatafora J.W."/>
            <person name="Henrissat B."/>
            <person name="Nagy L.G."/>
            <person name="Aury J.M."/>
            <person name="Wincker P."/>
            <person name="Grigoriev I.V."/>
            <person name="Bonfante P."/>
            <person name="Martin F.M."/>
        </authorList>
    </citation>
    <scope>NUCLEOTIDE SEQUENCE [LARGE SCALE GENOMIC DNA]</scope>
    <source>
        <strain evidence="1 2">RN42</strain>
    </source>
</reference>
<dbReference type="Proteomes" id="UP000275078">
    <property type="component" value="Unassembled WGS sequence"/>
</dbReference>
<gene>
    <name evidence="1" type="ORF">BJ508DRAFT_301644</name>
</gene>
<dbReference type="AlphaFoldDB" id="A0A3N4IL19"/>
<name>A0A3N4IL19_ASCIM</name>